<feature type="compositionally biased region" description="Gly residues" evidence="6">
    <location>
        <begin position="330"/>
        <end position="341"/>
    </location>
</feature>
<organism evidence="10 11">
    <name type="scientific">Persicirhabdus sediminis</name>
    <dbReference type="NCBI Taxonomy" id="454144"/>
    <lineage>
        <taxon>Bacteria</taxon>
        <taxon>Pseudomonadati</taxon>
        <taxon>Verrucomicrobiota</taxon>
        <taxon>Verrucomicrobiia</taxon>
        <taxon>Verrucomicrobiales</taxon>
        <taxon>Verrucomicrobiaceae</taxon>
        <taxon>Persicirhabdus</taxon>
    </lineage>
</organism>
<dbReference type="InterPro" id="IPR038591">
    <property type="entry name" value="NolW-like_sf"/>
</dbReference>
<evidence type="ECO:0000256" key="2">
    <source>
        <dbReference type="ARBA" id="ARBA00022729"/>
    </source>
</evidence>
<feature type="chain" id="PRO_5035244351" description="Type II secretion system protein D (GspD)" evidence="7">
    <location>
        <begin position="21"/>
        <end position="818"/>
    </location>
</feature>
<dbReference type="AlphaFoldDB" id="A0A8J7MKB8"/>
<comment type="similarity">
    <text evidence="4">Belongs to the bacterial secretin family.</text>
</comment>
<dbReference type="EMBL" id="JAENIM010000046">
    <property type="protein sequence ID" value="MBK1792598.1"/>
    <property type="molecule type" value="Genomic_DNA"/>
</dbReference>
<feature type="compositionally biased region" description="Low complexity" evidence="6">
    <location>
        <begin position="43"/>
        <end position="61"/>
    </location>
</feature>
<evidence type="ECO:0000256" key="1">
    <source>
        <dbReference type="ARBA" id="ARBA00004370"/>
    </source>
</evidence>
<proteinExistence type="inferred from homology"/>
<dbReference type="Pfam" id="PF00263">
    <property type="entry name" value="Secretin"/>
    <property type="match status" value="1"/>
</dbReference>
<protein>
    <recommendedName>
        <fullName evidence="12">Type II secretion system protein D (GspD)</fullName>
    </recommendedName>
</protein>
<comment type="caution">
    <text evidence="10">The sequence shown here is derived from an EMBL/GenBank/DDBJ whole genome shotgun (WGS) entry which is preliminary data.</text>
</comment>
<dbReference type="Proteomes" id="UP000624703">
    <property type="component" value="Unassembled WGS sequence"/>
</dbReference>
<evidence type="ECO:0000256" key="5">
    <source>
        <dbReference type="RuleBase" id="RU004004"/>
    </source>
</evidence>
<dbReference type="InterPro" id="IPR050810">
    <property type="entry name" value="Bact_Secretion_Sys_Channel"/>
</dbReference>
<evidence type="ECO:0000256" key="7">
    <source>
        <dbReference type="SAM" id="SignalP"/>
    </source>
</evidence>
<comment type="subcellular location">
    <subcellularLocation>
        <location evidence="5">Cell outer membrane</location>
    </subcellularLocation>
    <subcellularLocation>
        <location evidence="1">Membrane</location>
    </subcellularLocation>
</comment>
<evidence type="ECO:0000256" key="6">
    <source>
        <dbReference type="SAM" id="MobiDB-lite"/>
    </source>
</evidence>
<evidence type="ECO:0008006" key="12">
    <source>
        <dbReference type="Google" id="ProtNLM"/>
    </source>
</evidence>
<dbReference type="InterPro" id="IPR001775">
    <property type="entry name" value="GspD/PilQ"/>
</dbReference>
<feature type="region of interest" description="Disordered" evidence="6">
    <location>
        <begin position="785"/>
        <end position="818"/>
    </location>
</feature>
<evidence type="ECO:0000313" key="10">
    <source>
        <dbReference type="EMBL" id="MBK1792598.1"/>
    </source>
</evidence>
<feature type="domain" description="NolW-like" evidence="9">
    <location>
        <begin position="282"/>
        <end position="384"/>
    </location>
</feature>
<evidence type="ECO:0000259" key="8">
    <source>
        <dbReference type="Pfam" id="PF00263"/>
    </source>
</evidence>
<evidence type="ECO:0000256" key="3">
    <source>
        <dbReference type="ARBA" id="ARBA00023136"/>
    </source>
</evidence>
<dbReference type="InterPro" id="IPR005644">
    <property type="entry name" value="NolW-like"/>
</dbReference>
<feature type="signal peptide" evidence="7">
    <location>
        <begin position="1"/>
        <end position="20"/>
    </location>
</feature>
<dbReference type="Pfam" id="PF03958">
    <property type="entry name" value="Secretin_N"/>
    <property type="match status" value="1"/>
</dbReference>
<dbReference type="GO" id="GO:0009306">
    <property type="term" value="P:protein secretion"/>
    <property type="evidence" value="ECO:0007669"/>
    <property type="project" value="InterPro"/>
</dbReference>
<dbReference type="GO" id="GO:0015627">
    <property type="term" value="C:type II protein secretion system complex"/>
    <property type="evidence" value="ECO:0007669"/>
    <property type="project" value="TreeGrafter"/>
</dbReference>
<evidence type="ECO:0000256" key="4">
    <source>
        <dbReference type="RuleBase" id="RU004003"/>
    </source>
</evidence>
<evidence type="ECO:0000313" key="11">
    <source>
        <dbReference type="Proteomes" id="UP000624703"/>
    </source>
</evidence>
<dbReference type="Gene3D" id="3.30.1370.120">
    <property type="match status" value="3"/>
</dbReference>
<dbReference type="RefSeq" id="WP_200312610.1">
    <property type="nucleotide sequence ID" value="NZ_JAENIM010000046.1"/>
</dbReference>
<keyword evidence="5" id="KW-0813">Transport</keyword>
<feature type="compositionally biased region" description="Low complexity" evidence="6">
    <location>
        <begin position="418"/>
        <end position="459"/>
    </location>
</feature>
<gene>
    <name evidence="10" type="ORF">JIN82_15645</name>
</gene>
<evidence type="ECO:0000259" key="9">
    <source>
        <dbReference type="Pfam" id="PF03958"/>
    </source>
</evidence>
<dbReference type="PANTHER" id="PTHR30332:SF24">
    <property type="entry name" value="SECRETIN GSPD-RELATED"/>
    <property type="match status" value="1"/>
</dbReference>
<dbReference type="PANTHER" id="PTHR30332">
    <property type="entry name" value="PROBABLE GENERAL SECRETION PATHWAY PROTEIN D"/>
    <property type="match status" value="1"/>
</dbReference>
<name>A0A8J7MKB8_9BACT</name>
<keyword evidence="3" id="KW-0472">Membrane</keyword>
<dbReference type="InterPro" id="IPR004846">
    <property type="entry name" value="T2SS/T3SS_dom"/>
</dbReference>
<dbReference type="PRINTS" id="PR00811">
    <property type="entry name" value="BCTERIALGSPD"/>
</dbReference>
<feature type="region of interest" description="Disordered" evidence="6">
    <location>
        <begin position="312"/>
        <end position="346"/>
    </location>
</feature>
<reference evidence="10" key="1">
    <citation type="submission" date="2021-01" db="EMBL/GenBank/DDBJ databases">
        <title>Modified the classification status of verrucomicrobia.</title>
        <authorList>
            <person name="Feng X."/>
        </authorList>
    </citation>
    <scope>NUCLEOTIDE SEQUENCE</scope>
    <source>
        <strain evidence="10">_KCTC 22039</strain>
    </source>
</reference>
<feature type="region of interest" description="Disordered" evidence="6">
    <location>
        <begin position="22"/>
        <end position="85"/>
    </location>
</feature>
<dbReference type="GO" id="GO:0009279">
    <property type="term" value="C:cell outer membrane"/>
    <property type="evidence" value="ECO:0007669"/>
    <property type="project" value="UniProtKB-SubCell"/>
</dbReference>
<accession>A0A8J7MKB8</accession>
<feature type="domain" description="Type II/III secretion system secretin-like" evidence="8">
    <location>
        <begin position="589"/>
        <end position="755"/>
    </location>
</feature>
<feature type="compositionally biased region" description="Basic and acidic residues" evidence="6">
    <location>
        <begin position="62"/>
        <end position="74"/>
    </location>
</feature>
<feature type="region of interest" description="Disordered" evidence="6">
    <location>
        <begin position="414"/>
        <end position="464"/>
    </location>
</feature>
<sequence>MKKPLLIFLSALSASQLLVAQENEPAEAPPGVEPVEQEHAVPKRPVIRPARPVVRPAQPVERPVERPAEPREVNNEQAQPPLPGANRMNGGIQLDDSVDPNGIYIAKGKVEERMNMDDIEVADLYYQLTGKRVLLSSSTQGMEFRFHQRGPLTNRQGAILLEKLLNMENYAFVPSGENEVKLVPKGAGTTTASQEGTLYITDYEDLPEGDVFVTYKMNLQYIKPEEAVRNFTQMVGSFSEGGKITPVPNAAAVIITEKTPLIRFLEEVRESIDVPSQSVGQRFISLIYADAEELAATLNEIMNSQQQAKTSAGVKKVSSNNNAARPPGVQSGGAAAGGDGSSAGEDIPVQIIPDMRTNRILVMGRPIDIMFVERLIHEFDSAQERSNFLKRKLRFMRAADFMDVAATALESLQGTNANSSGSSRGNNNRSNNSTNNTRNNTSNNNSSGSGTSRGNSLSSPTVSDAPESMLIGKTLLVADNLTNSIIVQGPPESLRVISGLLDEMDTQPLQVMISTVFGQLNLTDNLQYGVDWLQTYGGNGGDGWAGGNTNGVTNSGVDIKDLVTASAFPTSSGLNLYGTTGDLNVYIKAMESNNDFEVISRPTVYTANNRMAVISSGQRVAVPTNSFTSGGGSNATQSTNIEYRDVVLKLEVVPLINSKNEVTMEIALLNDQIVGSQTVDTNEVPIIGTEEITTTVTVRNNDTVVLGGLVTETHEDNVTGIPIISHIPGIGNLFKSTKIETKRRELLIFIQPQIVANKSDEQAVQDDIAQRYVIDDKAKSHEAAGVLPAKALDNYNPAEPQEAKKNSESLWNRNMRRR</sequence>
<keyword evidence="11" id="KW-1185">Reference proteome</keyword>
<keyword evidence="2 7" id="KW-0732">Signal</keyword>